<dbReference type="GO" id="GO:0031491">
    <property type="term" value="F:nucleosome binding"/>
    <property type="evidence" value="ECO:0007669"/>
    <property type="project" value="TreeGrafter"/>
</dbReference>
<dbReference type="InterPro" id="IPR051265">
    <property type="entry name" value="HIBADH-related_NP60_sf"/>
</dbReference>
<name>A0A6P7FV83_DIAVI</name>
<evidence type="ECO:0000259" key="1">
    <source>
        <dbReference type="Pfam" id="PF03446"/>
    </source>
</evidence>
<feature type="domain" description="6-phosphogluconate dehydrogenase NADP-binding" evidence="1">
    <location>
        <begin position="51"/>
        <end position="128"/>
    </location>
</feature>
<reference evidence="2" key="1">
    <citation type="submission" date="2025-08" db="UniProtKB">
        <authorList>
            <consortium name="RefSeq"/>
        </authorList>
    </citation>
    <scope>IDENTIFICATION</scope>
    <source>
        <tissue evidence="2">Whole insect</tissue>
    </source>
</reference>
<dbReference type="PANTHER" id="PTHR43580:SF2">
    <property type="entry name" value="CYTOKINE-LIKE NUCLEAR FACTOR N-PAC"/>
    <property type="match status" value="1"/>
</dbReference>
<organism evidence="2">
    <name type="scientific">Diabrotica virgifera virgifera</name>
    <name type="common">western corn rootworm</name>
    <dbReference type="NCBI Taxonomy" id="50390"/>
    <lineage>
        <taxon>Eukaryota</taxon>
        <taxon>Metazoa</taxon>
        <taxon>Ecdysozoa</taxon>
        <taxon>Arthropoda</taxon>
        <taxon>Hexapoda</taxon>
        <taxon>Insecta</taxon>
        <taxon>Pterygota</taxon>
        <taxon>Neoptera</taxon>
        <taxon>Endopterygota</taxon>
        <taxon>Coleoptera</taxon>
        <taxon>Polyphaga</taxon>
        <taxon>Cucujiformia</taxon>
        <taxon>Chrysomeloidea</taxon>
        <taxon>Chrysomelidae</taxon>
        <taxon>Galerucinae</taxon>
        <taxon>Diabroticina</taxon>
        <taxon>Diabroticites</taxon>
        <taxon>Diabrotica</taxon>
    </lineage>
</organism>
<dbReference type="GO" id="GO:0000785">
    <property type="term" value="C:chromatin"/>
    <property type="evidence" value="ECO:0007669"/>
    <property type="project" value="TreeGrafter"/>
</dbReference>
<dbReference type="AlphaFoldDB" id="A0A6P7FV83"/>
<dbReference type="GO" id="GO:0140673">
    <property type="term" value="P:transcription elongation-coupled chromatin remodeling"/>
    <property type="evidence" value="ECO:0007669"/>
    <property type="project" value="TreeGrafter"/>
</dbReference>
<gene>
    <name evidence="2" type="primary">LOC114334424</name>
</gene>
<sequence length="147" mass="15761">MYHDLKKEVLKSSFIYDKATDSSTLKGSTLESDIVFSNVVGNCGILKAGDYLEGKGYVEMTSINPKDSQDICEMIRSKGGRYLEAQVQGSKREADDGTLVVLTAGDQALFLDCQSCFKAMGKTSFYLGPAGAASKASLILQIIKGPA</sequence>
<dbReference type="GO" id="GO:0050661">
    <property type="term" value="F:NADP binding"/>
    <property type="evidence" value="ECO:0007669"/>
    <property type="project" value="InterPro"/>
</dbReference>
<evidence type="ECO:0000313" key="2">
    <source>
        <dbReference type="RefSeq" id="XP_028140266.1"/>
    </source>
</evidence>
<dbReference type="InParanoid" id="A0A6P7FV83"/>
<dbReference type="InterPro" id="IPR036291">
    <property type="entry name" value="NAD(P)-bd_dom_sf"/>
</dbReference>
<dbReference type="RefSeq" id="XP_028140266.1">
    <property type="nucleotide sequence ID" value="XM_028284465.1"/>
</dbReference>
<accession>A0A6P7FV83</accession>
<proteinExistence type="predicted"/>
<protein>
    <submittedName>
        <fullName evidence="2">Oxidoreductase GLYR1 homolog</fullName>
    </submittedName>
</protein>
<dbReference type="Pfam" id="PF03446">
    <property type="entry name" value="NAD_binding_2"/>
    <property type="match status" value="1"/>
</dbReference>
<dbReference type="GO" id="GO:0003677">
    <property type="term" value="F:DNA binding"/>
    <property type="evidence" value="ECO:0007669"/>
    <property type="project" value="TreeGrafter"/>
</dbReference>
<dbReference type="InterPro" id="IPR006115">
    <property type="entry name" value="6PGDH_NADP-bd"/>
</dbReference>
<dbReference type="Gene3D" id="3.40.50.720">
    <property type="entry name" value="NAD(P)-binding Rossmann-like Domain"/>
    <property type="match status" value="1"/>
</dbReference>
<dbReference type="PANTHER" id="PTHR43580">
    <property type="entry name" value="OXIDOREDUCTASE GLYR1-RELATED"/>
    <property type="match status" value="1"/>
</dbReference>
<dbReference type="SUPFAM" id="SSF51735">
    <property type="entry name" value="NAD(P)-binding Rossmann-fold domains"/>
    <property type="match status" value="1"/>
</dbReference>